<dbReference type="PANTHER" id="PTHR12236">
    <property type="entry name" value="STRUCTURAL CONTITUENT OF CUTICLE"/>
    <property type="match status" value="1"/>
</dbReference>
<name>A0A834HVL9_RHYFE</name>
<dbReference type="InterPro" id="IPR000618">
    <property type="entry name" value="Insect_cuticle"/>
</dbReference>
<evidence type="ECO:0000256" key="1">
    <source>
        <dbReference type="ARBA" id="ARBA00022460"/>
    </source>
</evidence>
<evidence type="ECO:0000256" key="2">
    <source>
        <dbReference type="PROSITE-ProRule" id="PRU00497"/>
    </source>
</evidence>
<dbReference type="GO" id="GO:0031012">
    <property type="term" value="C:extracellular matrix"/>
    <property type="evidence" value="ECO:0007669"/>
    <property type="project" value="TreeGrafter"/>
</dbReference>
<feature type="chain" id="PRO_5032949669" evidence="3">
    <location>
        <begin position="19"/>
        <end position="158"/>
    </location>
</feature>
<keyword evidence="3" id="KW-0732">Signal</keyword>
<protein>
    <submittedName>
        <fullName evidence="4">Uncharacterized protein</fullName>
    </submittedName>
</protein>
<evidence type="ECO:0000256" key="3">
    <source>
        <dbReference type="SAM" id="SignalP"/>
    </source>
</evidence>
<dbReference type="PRINTS" id="PR00947">
    <property type="entry name" value="CUTICLE"/>
</dbReference>
<keyword evidence="5" id="KW-1185">Reference proteome</keyword>
<evidence type="ECO:0000313" key="4">
    <source>
        <dbReference type="EMBL" id="KAF7266991.1"/>
    </source>
</evidence>
<dbReference type="EMBL" id="JAACXV010014477">
    <property type="protein sequence ID" value="KAF7266991.1"/>
    <property type="molecule type" value="Genomic_DNA"/>
</dbReference>
<dbReference type="Proteomes" id="UP000625711">
    <property type="component" value="Unassembled WGS sequence"/>
</dbReference>
<gene>
    <name evidence="4" type="ORF">GWI33_019735</name>
</gene>
<keyword evidence="1 2" id="KW-0193">Cuticle</keyword>
<dbReference type="AlphaFoldDB" id="A0A834HVL9"/>
<dbReference type="InterPro" id="IPR051217">
    <property type="entry name" value="Insect_Cuticle_Struc_Prot"/>
</dbReference>
<evidence type="ECO:0000313" key="5">
    <source>
        <dbReference type="Proteomes" id="UP000625711"/>
    </source>
</evidence>
<proteinExistence type="predicted"/>
<feature type="signal peptide" evidence="3">
    <location>
        <begin position="1"/>
        <end position="18"/>
    </location>
</feature>
<dbReference type="GO" id="GO:0005615">
    <property type="term" value="C:extracellular space"/>
    <property type="evidence" value="ECO:0007669"/>
    <property type="project" value="TreeGrafter"/>
</dbReference>
<accession>A0A834HVL9</accession>
<reference evidence="4" key="1">
    <citation type="submission" date="2020-08" db="EMBL/GenBank/DDBJ databases">
        <title>Genome sequencing and assembly of the red palm weevil Rhynchophorus ferrugineus.</title>
        <authorList>
            <person name="Dias G.B."/>
            <person name="Bergman C.M."/>
            <person name="Manee M."/>
        </authorList>
    </citation>
    <scope>NUCLEOTIDE SEQUENCE</scope>
    <source>
        <strain evidence="4">AA-2017</strain>
        <tissue evidence="4">Whole larva</tissue>
    </source>
</reference>
<comment type="caution">
    <text evidence="4">The sequence shown here is derived from an EMBL/GenBank/DDBJ whole genome shotgun (WGS) entry which is preliminary data.</text>
</comment>
<dbReference type="PROSITE" id="PS51155">
    <property type="entry name" value="CHIT_BIND_RR_2"/>
    <property type="match status" value="1"/>
</dbReference>
<sequence>MALLSVLAFLIGVRFSCAGYASPAVGYAGFPLAAGPAFAGAAGGPLAYATGEHGHDVDFYAHPRYTFNYGVADGFTGDSKTQTETRDGDVVKGSYSVAEPDGSVRVVHYTSDDVNGFNAVVKKIGPGYYGGIAKPAAIAVPAPAGAFGHGFLAGFKHY</sequence>
<organism evidence="4 5">
    <name type="scientific">Rhynchophorus ferrugineus</name>
    <name type="common">Red palm weevil</name>
    <name type="synonym">Curculio ferrugineus</name>
    <dbReference type="NCBI Taxonomy" id="354439"/>
    <lineage>
        <taxon>Eukaryota</taxon>
        <taxon>Metazoa</taxon>
        <taxon>Ecdysozoa</taxon>
        <taxon>Arthropoda</taxon>
        <taxon>Hexapoda</taxon>
        <taxon>Insecta</taxon>
        <taxon>Pterygota</taxon>
        <taxon>Neoptera</taxon>
        <taxon>Endopterygota</taxon>
        <taxon>Coleoptera</taxon>
        <taxon>Polyphaga</taxon>
        <taxon>Cucujiformia</taxon>
        <taxon>Curculionidae</taxon>
        <taxon>Dryophthorinae</taxon>
        <taxon>Rhynchophorus</taxon>
    </lineage>
</organism>
<dbReference type="GO" id="GO:0042302">
    <property type="term" value="F:structural constituent of cuticle"/>
    <property type="evidence" value="ECO:0007669"/>
    <property type="project" value="UniProtKB-UniRule"/>
</dbReference>
<dbReference type="Pfam" id="PF00379">
    <property type="entry name" value="Chitin_bind_4"/>
    <property type="match status" value="1"/>
</dbReference>
<dbReference type="PANTHER" id="PTHR12236:SF75">
    <property type="entry name" value="CUTICULAR PROTEIN 62BB, ISOFORM A"/>
    <property type="match status" value="1"/>
</dbReference>
<dbReference type="OrthoDB" id="7789829at2759"/>